<dbReference type="GO" id="GO:0005886">
    <property type="term" value="C:plasma membrane"/>
    <property type="evidence" value="ECO:0007669"/>
    <property type="project" value="TreeGrafter"/>
</dbReference>
<feature type="transmembrane region" description="Helical" evidence="5">
    <location>
        <begin position="413"/>
        <end position="432"/>
    </location>
</feature>
<feature type="transmembrane region" description="Helical" evidence="5">
    <location>
        <begin position="21"/>
        <end position="47"/>
    </location>
</feature>
<dbReference type="SUPFAM" id="SSF103473">
    <property type="entry name" value="MFS general substrate transporter"/>
    <property type="match status" value="1"/>
</dbReference>
<reference evidence="7 8" key="2">
    <citation type="submission" date="2018-12" db="EMBL/GenBank/DDBJ databases">
        <title>Molecular Epidemiology of Emerging Carbapenem-Resistance in Acinetobacter nosocomialis and Acinetobacter pittii in Taiwan, 2010-2014.</title>
        <authorList>
            <person name="Huang W.-C."/>
            <person name="Wang H.-Y."/>
            <person name="Lai J.-F."/>
            <person name="Lauderdale T.-L."/>
            <person name="Sytwu H.-K."/>
        </authorList>
    </citation>
    <scope>NUCLEOTIDE SEQUENCE [LARGE SCALE GENOMIC DNA]</scope>
    <source>
        <strain evidence="7 8">2014S06-099</strain>
        <plasmid evidence="8">p2014s06-099-1</plasmid>
    </source>
</reference>
<organism evidence="7 8">
    <name type="scientific">Acinetobacter pittii</name>
    <name type="common">Acinetobacter genomosp. 3</name>
    <dbReference type="NCBI Taxonomy" id="48296"/>
    <lineage>
        <taxon>Bacteria</taxon>
        <taxon>Pseudomonadati</taxon>
        <taxon>Pseudomonadota</taxon>
        <taxon>Gammaproteobacteria</taxon>
        <taxon>Moraxellales</taxon>
        <taxon>Moraxellaceae</taxon>
        <taxon>Acinetobacter</taxon>
        <taxon>Acinetobacter calcoaceticus/baumannii complex</taxon>
    </lineage>
</organism>
<dbReference type="InterPro" id="IPR036259">
    <property type="entry name" value="MFS_trans_sf"/>
</dbReference>
<feature type="transmembrane region" description="Helical" evidence="5">
    <location>
        <begin position="147"/>
        <end position="171"/>
    </location>
</feature>
<feature type="transmembrane region" description="Helical" evidence="5">
    <location>
        <begin position="260"/>
        <end position="283"/>
    </location>
</feature>
<name>A0A3G6YM52_ACIPI</name>
<evidence type="ECO:0000259" key="6">
    <source>
        <dbReference type="PROSITE" id="PS50850"/>
    </source>
</evidence>
<dbReference type="InterPro" id="IPR020846">
    <property type="entry name" value="MFS_dom"/>
</dbReference>
<geneLocation type="plasmid" evidence="8">
    <name>p2014s06-099-1</name>
</geneLocation>
<feature type="transmembrane region" description="Helical" evidence="5">
    <location>
        <begin position="177"/>
        <end position="197"/>
    </location>
</feature>
<keyword evidence="7" id="KW-0614">Plasmid</keyword>
<evidence type="ECO:0000256" key="3">
    <source>
        <dbReference type="ARBA" id="ARBA00022989"/>
    </source>
</evidence>
<protein>
    <submittedName>
        <fullName evidence="7">MFS transporter</fullName>
    </submittedName>
</protein>
<dbReference type="PROSITE" id="PS50850">
    <property type="entry name" value="MFS"/>
    <property type="match status" value="1"/>
</dbReference>
<dbReference type="CDD" id="cd17365">
    <property type="entry name" value="MFS_PcaK_like"/>
    <property type="match status" value="1"/>
</dbReference>
<feature type="transmembrane region" description="Helical" evidence="5">
    <location>
        <begin position="322"/>
        <end position="341"/>
    </location>
</feature>
<feature type="transmembrane region" description="Helical" evidence="5">
    <location>
        <begin position="89"/>
        <end position="108"/>
    </location>
</feature>
<proteinExistence type="predicted"/>
<feature type="transmembrane region" description="Helical" evidence="5">
    <location>
        <begin position="347"/>
        <end position="367"/>
    </location>
</feature>
<dbReference type="Proteomes" id="UP000254410">
    <property type="component" value="Plasmid p2014S06-099-1"/>
</dbReference>
<feature type="domain" description="Major facilitator superfamily (MFS) profile" evidence="6">
    <location>
        <begin position="23"/>
        <end position="436"/>
    </location>
</feature>
<evidence type="ECO:0000313" key="8">
    <source>
        <dbReference type="Proteomes" id="UP000254410"/>
    </source>
</evidence>
<feature type="transmembrane region" description="Helical" evidence="5">
    <location>
        <begin position="114"/>
        <end position="135"/>
    </location>
</feature>
<feature type="transmembrane region" description="Helical" evidence="5">
    <location>
        <begin position="59"/>
        <end position="77"/>
    </location>
</feature>
<evidence type="ECO:0000313" key="7">
    <source>
        <dbReference type="EMBL" id="AZC01523.1"/>
    </source>
</evidence>
<feature type="transmembrane region" description="Helical" evidence="5">
    <location>
        <begin position="388"/>
        <end position="407"/>
    </location>
</feature>
<keyword evidence="3 5" id="KW-1133">Transmembrane helix</keyword>
<keyword evidence="2 5" id="KW-0812">Transmembrane</keyword>
<keyword evidence="4 5" id="KW-0472">Membrane</keyword>
<dbReference type="AlphaFoldDB" id="A0A3G6YM52"/>
<evidence type="ECO:0000256" key="5">
    <source>
        <dbReference type="SAM" id="Phobius"/>
    </source>
</evidence>
<dbReference type="Gene3D" id="1.20.1250.20">
    <property type="entry name" value="MFS general substrate transporter like domains"/>
    <property type="match status" value="1"/>
</dbReference>
<dbReference type="PANTHER" id="PTHR23508:SF10">
    <property type="entry name" value="CARBOXYLIC ACID TRANSPORTER PROTEIN HOMOLOG"/>
    <property type="match status" value="1"/>
</dbReference>
<evidence type="ECO:0000256" key="4">
    <source>
        <dbReference type="ARBA" id="ARBA00023136"/>
    </source>
</evidence>
<sequence length="439" mass="47573">MLKELNIREFIDGRKLSKLQFMLITIGLISALLDGLDVVIIGFIAPALKADWGLTNNDLAPIMSAALAGLAFGAIALGPLSDKIGRKKILCLCLFGFGVFTLLTAMSSTITEIVIWRFFTGIFMGGILPQIVTLVTDYCPLRMNGRLVTSIIAAYTVGCALGGFLAAWIIPDFGWRMLLAIVGIMPIIVALIAIKLVPESIGYMVAKKFPEEKIKTIAAKIDSTIDLSKIRFIVKNDNDKQLKNPVKFILSKKYRFETIGLWWCYGGGVYVVYLLSSWLPILISSNGFTPAQASIISAFFQLGGPIGCILTGYLMDKIDHHFGMIIAYLCSTCALLAAGLLEPNYLTYAIVCMFMGMWAHGTNAGLNSLSSSTYPVEARATGNSFMHGIARIGAVLSIFAGAIMLNAGFSPQGIFLSLIIPVLSVIVLVSLMKIRKNVV</sequence>
<dbReference type="InterPro" id="IPR011701">
    <property type="entry name" value="MFS"/>
</dbReference>
<dbReference type="GO" id="GO:0046943">
    <property type="term" value="F:carboxylic acid transmembrane transporter activity"/>
    <property type="evidence" value="ECO:0007669"/>
    <property type="project" value="TreeGrafter"/>
</dbReference>
<gene>
    <name evidence="7" type="ORF">DKE52_020690</name>
</gene>
<accession>A0A3G6YM52</accession>
<feature type="transmembrane region" description="Helical" evidence="5">
    <location>
        <begin position="295"/>
        <end position="315"/>
    </location>
</feature>
<evidence type="ECO:0000256" key="1">
    <source>
        <dbReference type="ARBA" id="ARBA00004141"/>
    </source>
</evidence>
<comment type="subcellular location">
    <subcellularLocation>
        <location evidence="1">Membrane</location>
        <topology evidence="1">Multi-pass membrane protein</topology>
    </subcellularLocation>
</comment>
<dbReference type="PANTHER" id="PTHR23508">
    <property type="entry name" value="CARBOXYLIC ACID TRANSPORTER PROTEIN HOMOLOG"/>
    <property type="match status" value="1"/>
</dbReference>
<evidence type="ECO:0000256" key="2">
    <source>
        <dbReference type="ARBA" id="ARBA00022692"/>
    </source>
</evidence>
<reference evidence="7 8" key="1">
    <citation type="submission" date="2018-11" db="EMBL/GenBank/DDBJ databases">
        <authorList>
            <person name="Kuo S.-C."/>
            <person name="Chen F.-J."/>
            <person name="Liao Y.-C."/>
        </authorList>
    </citation>
    <scope>NUCLEOTIDE SEQUENCE [LARGE SCALE GENOMIC DNA]</scope>
    <source>
        <strain evidence="7 8">2014S06-099</strain>
        <plasmid evidence="8">p2014s06-099-1</plasmid>
    </source>
</reference>
<dbReference type="Pfam" id="PF07690">
    <property type="entry name" value="MFS_1"/>
    <property type="match status" value="1"/>
</dbReference>
<dbReference type="EMBL" id="CP033541">
    <property type="protein sequence ID" value="AZC01523.1"/>
    <property type="molecule type" value="Genomic_DNA"/>
</dbReference>